<reference evidence="1" key="1">
    <citation type="journal article" date="2023" name="Int. J. Syst. Evol. Microbiol.">
        <title>Collibacillus ludicampi gen. nov., sp. nov., a new soil bacterium of the family Alicyclobacillaceae.</title>
        <authorList>
            <person name="Jojima T."/>
            <person name="Ioku Y."/>
            <person name="Fukuta Y."/>
            <person name="Shirasaka N."/>
            <person name="Matsumura Y."/>
            <person name="Mori M."/>
        </authorList>
    </citation>
    <scope>NUCLEOTIDE SEQUENCE</scope>
    <source>
        <strain evidence="1">TP075</strain>
    </source>
</reference>
<sequence length="113" mass="12315">MSVKTYDFRAFCQGELIRTDKKSIQNIGTITGVCAVASTIPRIAYAAQPSIDHAFDPIIAMLQQLAFPVATICIAWACLEAMIGKPASAVSRAKWAVLGYLAMRYAPEVLRHV</sequence>
<organism evidence="1 2">
    <name type="scientific">Collibacillus ludicampi</name>
    <dbReference type="NCBI Taxonomy" id="2771369"/>
    <lineage>
        <taxon>Bacteria</taxon>
        <taxon>Bacillati</taxon>
        <taxon>Bacillota</taxon>
        <taxon>Bacilli</taxon>
        <taxon>Bacillales</taxon>
        <taxon>Alicyclobacillaceae</taxon>
        <taxon>Collibacillus</taxon>
    </lineage>
</organism>
<dbReference type="EMBL" id="BOQE01000001">
    <property type="protein sequence ID" value="GIM45222.1"/>
    <property type="molecule type" value="Genomic_DNA"/>
</dbReference>
<evidence type="ECO:0000313" key="2">
    <source>
        <dbReference type="Proteomes" id="UP001057291"/>
    </source>
</evidence>
<dbReference type="Pfam" id="PF04956">
    <property type="entry name" value="TrbC"/>
    <property type="match status" value="1"/>
</dbReference>
<accession>A0AAV4LCQ6</accession>
<name>A0AAV4LCQ6_9BACL</name>
<protein>
    <submittedName>
        <fullName evidence="1">Uncharacterized protein</fullName>
    </submittedName>
</protein>
<gene>
    <name evidence="1" type="ORF">DNHGIG_07710</name>
</gene>
<dbReference type="AlphaFoldDB" id="A0AAV4LCQ6"/>
<dbReference type="InterPro" id="IPR007039">
    <property type="entry name" value="TrbC/VirB2"/>
</dbReference>
<dbReference type="Proteomes" id="UP001057291">
    <property type="component" value="Unassembled WGS sequence"/>
</dbReference>
<keyword evidence="2" id="KW-1185">Reference proteome</keyword>
<proteinExistence type="predicted"/>
<dbReference type="RefSeq" id="WP_282198441.1">
    <property type="nucleotide sequence ID" value="NZ_BOQE01000001.1"/>
</dbReference>
<comment type="caution">
    <text evidence="1">The sequence shown here is derived from an EMBL/GenBank/DDBJ whole genome shotgun (WGS) entry which is preliminary data.</text>
</comment>
<evidence type="ECO:0000313" key="1">
    <source>
        <dbReference type="EMBL" id="GIM45222.1"/>
    </source>
</evidence>